<organism evidence="1 2">
    <name type="scientific">Centaurea solstitialis</name>
    <name type="common">yellow star-thistle</name>
    <dbReference type="NCBI Taxonomy" id="347529"/>
    <lineage>
        <taxon>Eukaryota</taxon>
        <taxon>Viridiplantae</taxon>
        <taxon>Streptophyta</taxon>
        <taxon>Embryophyta</taxon>
        <taxon>Tracheophyta</taxon>
        <taxon>Spermatophyta</taxon>
        <taxon>Magnoliopsida</taxon>
        <taxon>eudicotyledons</taxon>
        <taxon>Gunneridae</taxon>
        <taxon>Pentapetalae</taxon>
        <taxon>asterids</taxon>
        <taxon>campanulids</taxon>
        <taxon>Asterales</taxon>
        <taxon>Asteraceae</taxon>
        <taxon>Carduoideae</taxon>
        <taxon>Cardueae</taxon>
        <taxon>Centaureinae</taxon>
        <taxon>Centaurea</taxon>
    </lineage>
</organism>
<dbReference type="EMBL" id="JARYMX010000006">
    <property type="protein sequence ID" value="KAJ9543709.1"/>
    <property type="molecule type" value="Genomic_DNA"/>
</dbReference>
<comment type="caution">
    <text evidence="1">The sequence shown here is derived from an EMBL/GenBank/DDBJ whole genome shotgun (WGS) entry which is preliminary data.</text>
</comment>
<evidence type="ECO:0000313" key="1">
    <source>
        <dbReference type="EMBL" id="KAJ9543709.1"/>
    </source>
</evidence>
<name>A0AA38WB23_9ASTR</name>
<accession>A0AA38WB23</accession>
<dbReference type="AlphaFoldDB" id="A0AA38WB23"/>
<gene>
    <name evidence="1" type="ORF">OSB04_023416</name>
</gene>
<sequence>MVTHDARLQACAARLGDFGCYFPKINTWVLSDFSPGSKPFGLQMDLQKEDEEVYMYLPKGYVMPGNEHNVCKLVKSLCEVKQTPTQMVSYFDESDRNLKPDPSPCPSQKNLQLKSKPQTVRYGVKAWGRRHVNPYGSTLRFDLRCNALWHVTMSYSKLQRIIT</sequence>
<evidence type="ECO:0000313" key="2">
    <source>
        <dbReference type="Proteomes" id="UP001172457"/>
    </source>
</evidence>
<dbReference type="Proteomes" id="UP001172457">
    <property type="component" value="Chromosome 6"/>
</dbReference>
<protein>
    <submittedName>
        <fullName evidence="1">Uncharacterized protein</fullName>
    </submittedName>
</protein>
<keyword evidence="2" id="KW-1185">Reference proteome</keyword>
<proteinExistence type="predicted"/>
<reference evidence="1" key="1">
    <citation type="submission" date="2023-03" db="EMBL/GenBank/DDBJ databases">
        <title>Chromosome-scale reference genome and RAD-based genetic map of yellow starthistle (Centaurea solstitialis) reveal putative structural variation and QTLs associated with invader traits.</title>
        <authorList>
            <person name="Reatini B."/>
            <person name="Cang F.A."/>
            <person name="Jiang Q."/>
            <person name="Mckibben M.T.W."/>
            <person name="Barker M.S."/>
            <person name="Rieseberg L.H."/>
            <person name="Dlugosch K.M."/>
        </authorList>
    </citation>
    <scope>NUCLEOTIDE SEQUENCE</scope>
    <source>
        <strain evidence="1">CAN-66</strain>
        <tissue evidence="1">Leaf</tissue>
    </source>
</reference>